<evidence type="ECO:0000256" key="1">
    <source>
        <dbReference type="ARBA" id="ARBA00005534"/>
    </source>
</evidence>
<name>A0A3R9Q7R1_9CREN</name>
<dbReference type="RefSeq" id="WP_125743045.1">
    <property type="nucleotide sequence ID" value="NZ_RCOR01000050.1"/>
</dbReference>
<dbReference type="EMBL" id="RCOR01000050">
    <property type="protein sequence ID" value="RSN67075.1"/>
    <property type="molecule type" value="Genomic_DNA"/>
</dbReference>
<reference evidence="2 3" key="1">
    <citation type="submission" date="2018-10" db="EMBL/GenBank/DDBJ databases">
        <title>Co-occurring genomic capacity for anaerobic methane metabolism and dissimilatory sulfite reduction discovered in the Korarchaeota.</title>
        <authorList>
            <person name="Mckay L.J."/>
            <person name="Dlakic M."/>
            <person name="Fields M.W."/>
            <person name="Delmont T.O."/>
            <person name="Eren A.M."/>
            <person name="Jay Z.J."/>
            <person name="Klingelsmith K.B."/>
            <person name="Rusch D.B."/>
            <person name="Inskeep W.P."/>
        </authorList>
    </citation>
    <scope>NUCLEOTIDE SEQUENCE [LARGE SCALE GENOMIC DNA]</scope>
    <source>
        <strain evidence="2 3">WS</strain>
    </source>
</reference>
<dbReference type="Pfam" id="PF01894">
    <property type="entry name" value="YjbQ"/>
    <property type="match status" value="1"/>
</dbReference>
<sequence length="134" mass="15077">MASYIETLRVRSKERIQVIDITGDVEAIVRRSGISEGICLVHLPHATAALVANENERGLINDMIRKIREEFVREGWEHDRIDDNAYAHLASSFIGPSRAFPVFSGRILRGTWQSILLIELDGPRERNVVVTVVG</sequence>
<proteinExistence type="inferred from homology"/>
<comment type="caution">
    <text evidence="2">The sequence shown here is derived from an EMBL/GenBank/DDBJ whole genome shotgun (WGS) entry which is preliminary data.</text>
</comment>
<dbReference type="AlphaFoldDB" id="A0A3R9Q7R1"/>
<protein>
    <submittedName>
        <fullName evidence="2">YjbQ family protein</fullName>
    </submittedName>
</protein>
<dbReference type="PANTHER" id="PTHR30615">
    <property type="entry name" value="UNCHARACTERIZED PROTEIN YJBQ-RELATED"/>
    <property type="match status" value="1"/>
</dbReference>
<comment type="similarity">
    <text evidence="1">Belongs to the UPF0047 family.</text>
</comment>
<dbReference type="PANTHER" id="PTHR30615:SF8">
    <property type="entry name" value="UPF0047 PROTEIN C4A8.02C"/>
    <property type="match status" value="1"/>
</dbReference>
<dbReference type="Proteomes" id="UP000278149">
    <property type="component" value="Unassembled WGS sequence"/>
</dbReference>
<dbReference type="InterPro" id="IPR001602">
    <property type="entry name" value="UPF0047_YjbQ-like"/>
</dbReference>
<dbReference type="SUPFAM" id="SSF111038">
    <property type="entry name" value="YjbQ-like"/>
    <property type="match status" value="1"/>
</dbReference>
<dbReference type="PIRSF" id="PIRSF004681">
    <property type="entry name" value="UCP004681"/>
    <property type="match status" value="1"/>
</dbReference>
<dbReference type="InterPro" id="IPR035917">
    <property type="entry name" value="YjbQ-like_sf"/>
</dbReference>
<dbReference type="NCBIfam" id="TIGR00149">
    <property type="entry name" value="TIGR00149_YjbQ"/>
    <property type="match status" value="1"/>
</dbReference>
<evidence type="ECO:0000313" key="3">
    <source>
        <dbReference type="Proteomes" id="UP000278149"/>
    </source>
</evidence>
<gene>
    <name evidence="2" type="ORF">D9Q81_09360</name>
</gene>
<organism evidence="2 3">
    <name type="scientific">Candidatus Korarchaeum cryptofilum</name>
    <dbReference type="NCBI Taxonomy" id="498846"/>
    <lineage>
        <taxon>Archaea</taxon>
        <taxon>Thermoproteota</taxon>
        <taxon>Candidatus Korarchaeia</taxon>
        <taxon>Candidatus Korarchaeales</taxon>
        <taxon>Candidatus Korarchaeaceae</taxon>
        <taxon>Candidatus Korarchaeum</taxon>
    </lineage>
</organism>
<evidence type="ECO:0000313" key="2">
    <source>
        <dbReference type="EMBL" id="RSN67075.1"/>
    </source>
</evidence>
<dbReference type="Gene3D" id="2.60.120.460">
    <property type="entry name" value="YjbQ-like"/>
    <property type="match status" value="1"/>
</dbReference>
<accession>A0A3R9Q7R1</accession>